<dbReference type="PROSITE" id="PS50103">
    <property type="entry name" value="ZF_C3H1"/>
    <property type="match status" value="3"/>
</dbReference>
<organism evidence="8">
    <name type="scientific">Vannella robusta</name>
    <dbReference type="NCBI Taxonomy" id="1487602"/>
    <lineage>
        <taxon>Eukaryota</taxon>
        <taxon>Amoebozoa</taxon>
        <taxon>Discosea</taxon>
        <taxon>Flabellinia</taxon>
        <taxon>Vannellidae</taxon>
        <taxon>Vannella</taxon>
    </lineage>
</organism>
<dbReference type="InterPro" id="IPR036855">
    <property type="entry name" value="Znf_CCCH_sf"/>
</dbReference>
<feature type="zinc finger region" description="C3H1-type" evidence="5">
    <location>
        <begin position="19"/>
        <end position="45"/>
    </location>
</feature>
<evidence type="ECO:0000256" key="3">
    <source>
        <dbReference type="ARBA" id="ARBA00022771"/>
    </source>
</evidence>
<feature type="region of interest" description="Disordered" evidence="6">
    <location>
        <begin position="121"/>
        <end position="229"/>
    </location>
</feature>
<dbReference type="FunFam" id="4.10.1000.10:FF:000008">
    <property type="entry name" value="zinc finger CCCH domain-containing protein 3"/>
    <property type="match status" value="1"/>
</dbReference>
<keyword evidence="3 5" id="KW-0863">Zinc-finger</keyword>
<feature type="compositionally biased region" description="Acidic residues" evidence="6">
    <location>
        <begin position="204"/>
        <end position="215"/>
    </location>
</feature>
<evidence type="ECO:0000313" key="8">
    <source>
        <dbReference type="EMBL" id="CAE2201423.1"/>
    </source>
</evidence>
<evidence type="ECO:0000256" key="1">
    <source>
        <dbReference type="ARBA" id="ARBA00022723"/>
    </source>
</evidence>
<feature type="domain" description="C3H1-type" evidence="7">
    <location>
        <begin position="73"/>
        <end position="100"/>
    </location>
</feature>
<accession>A0A7S4M5G4</accession>
<feature type="domain" description="C3H1-type" evidence="7">
    <location>
        <begin position="19"/>
        <end position="45"/>
    </location>
</feature>
<dbReference type="Pfam" id="PF14608">
    <property type="entry name" value="zf-CCCH_2"/>
    <property type="match status" value="3"/>
</dbReference>
<evidence type="ECO:0000256" key="5">
    <source>
        <dbReference type="PROSITE-ProRule" id="PRU00723"/>
    </source>
</evidence>
<dbReference type="Gene3D" id="4.10.1000.10">
    <property type="entry name" value="Zinc finger, CCCH-type"/>
    <property type="match status" value="2"/>
</dbReference>
<sequence>MLIYVGVCTVPNCKYIHDRTKIKICSKFLKGNCHNPRCRFQHEIIKEQMPVCSFFLRGLCTNKDCPYSHVNVNHNAAVCSAFLKGYCPEGSSCKLKHTKECQSYNKNGYCPDKLNGKCKLQHNKDSKHGKDSRQGKNKSAKQKNTQDDENSLSVSSSNEPDYFTVVPKFLEESESAEEEELSEYSSSDSQEFSSGTEHHASEHSDDEDSFDECESSQDLPVPIPAFLKL</sequence>
<proteinExistence type="predicted"/>
<feature type="domain" description="C3H1-type" evidence="7">
    <location>
        <begin position="46"/>
        <end position="72"/>
    </location>
</feature>
<dbReference type="InterPro" id="IPR000571">
    <property type="entry name" value="Znf_CCCH"/>
</dbReference>
<dbReference type="GO" id="GO:0005634">
    <property type="term" value="C:nucleus"/>
    <property type="evidence" value="ECO:0007669"/>
    <property type="project" value="UniProtKB-ARBA"/>
</dbReference>
<keyword evidence="2" id="KW-0677">Repeat</keyword>
<evidence type="ECO:0000256" key="4">
    <source>
        <dbReference type="ARBA" id="ARBA00022833"/>
    </source>
</evidence>
<dbReference type="SUPFAM" id="SSF90229">
    <property type="entry name" value="CCCH zinc finger"/>
    <property type="match status" value="1"/>
</dbReference>
<reference evidence="8" key="1">
    <citation type="submission" date="2021-01" db="EMBL/GenBank/DDBJ databases">
        <authorList>
            <person name="Corre E."/>
            <person name="Pelletier E."/>
            <person name="Niang G."/>
            <person name="Scheremetjew M."/>
            <person name="Finn R."/>
            <person name="Kale V."/>
            <person name="Holt S."/>
            <person name="Cochrane G."/>
            <person name="Meng A."/>
            <person name="Brown T."/>
            <person name="Cohen L."/>
        </authorList>
    </citation>
    <scope>NUCLEOTIDE SEQUENCE</scope>
    <source>
        <strain evidence="8">DIVA3 518/3/11/1/6</strain>
    </source>
</reference>
<feature type="zinc finger region" description="C3H1-type" evidence="5">
    <location>
        <begin position="46"/>
        <end position="72"/>
    </location>
</feature>
<feature type="compositionally biased region" description="Basic and acidic residues" evidence="6">
    <location>
        <begin position="122"/>
        <end position="134"/>
    </location>
</feature>
<evidence type="ECO:0000256" key="6">
    <source>
        <dbReference type="SAM" id="MobiDB-lite"/>
    </source>
</evidence>
<keyword evidence="4 5" id="KW-0862">Zinc</keyword>
<dbReference type="AlphaFoldDB" id="A0A7S4M5G4"/>
<protein>
    <recommendedName>
        <fullName evidence="7">C3H1-type domain-containing protein</fullName>
    </recommendedName>
</protein>
<gene>
    <name evidence="8" type="ORF">VSP0166_LOCUS1362</name>
</gene>
<dbReference type="EMBL" id="HBKP01001875">
    <property type="protein sequence ID" value="CAE2201423.1"/>
    <property type="molecule type" value="Transcribed_RNA"/>
</dbReference>
<feature type="compositionally biased region" description="Low complexity" evidence="6">
    <location>
        <begin position="183"/>
        <end position="194"/>
    </location>
</feature>
<feature type="compositionally biased region" description="Acidic residues" evidence="6">
    <location>
        <begin position="172"/>
        <end position="182"/>
    </location>
</feature>
<dbReference type="GO" id="GO:0008270">
    <property type="term" value="F:zinc ion binding"/>
    <property type="evidence" value="ECO:0007669"/>
    <property type="project" value="UniProtKB-KW"/>
</dbReference>
<dbReference type="PANTHER" id="PTHR46156">
    <property type="entry name" value="CCCH ZINGC FINGER"/>
    <property type="match status" value="1"/>
</dbReference>
<keyword evidence="1 5" id="KW-0479">Metal-binding</keyword>
<dbReference type="SMART" id="SM00356">
    <property type="entry name" value="ZnF_C3H1"/>
    <property type="match status" value="3"/>
</dbReference>
<name>A0A7S4M5G4_9EUKA</name>
<evidence type="ECO:0000259" key="7">
    <source>
        <dbReference type="PROSITE" id="PS50103"/>
    </source>
</evidence>
<evidence type="ECO:0000256" key="2">
    <source>
        <dbReference type="ARBA" id="ARBA00022737"/>
    </source>
</evidence>
<feature type="zinc finger region" description="C3H1-type" evidence="5">
    <location>
        <begin position="73"/>
        <end position="100"/>
    </location>
</feature>
<dbReference type="PANTHER" id="PTHR46156:SF1">
    <property type="entry name" value="ZINC FINGER CCCH DOMAIN-CONTAINING PROTEIN 3"/>
    <property type="match status" value="1"/>
</dbReference>